<protein>
    <submittedName>
        <fullName evidence="1">Uncharacterized protein</fullName>
    </submittedName>
</protein>
<accession>A0A426YER5</accession>
<evidence type="ECO:0000313" key="1">
    <source>
        <dbReference type="EMBL" id="RRT50252.1"/>
    </source>
</evidence>
<sequence length="83" mass="9838">MGAHREFAEGQLRVERCCRELVENSLEVYWEVHPEFADRLSGDYQESAERMLEVRWEFTVGNRELIKGSLEGCREFAEETIRQ</sequence>
<dbReference type="AlphaFoldDB" id="A0A426YER5"/>
<comment type="caution">
    <text evidence="1">The sequence shown here is derived from an EMBL/GenBank/DDBJ whole genome shotgun (WGS) entry which is preliminary data.</text>
</comment>
<dbReference type="Proteomes" id="UP000287651">
    <property type="component" value="Unassembled WGS sequence"/>
</dbReference>
<proteinExistence type="predicted"/>
<evidence type="ECO:0000313" key="2">
    <source>
        <dbReference type="Proteomes" id="UP000287651"/>
    </source>
</evidence>
<dbReference type="EMBL" id="AMZH03012870">
    <property type="protein sequence ID" value="RRT50252.1"/>
    <property type="molecule type" value="Genomic_DNA"/>
</dbReference>
<organism evidence="1 2">
    <name type="scientific">Ensete ventricosum</name>
    <name type="common">Abyssinian banana</name>
    <name type="synonym">Musa ensete</name>
    <dbReference type="NCBI Taxonomy" id="4639"/>
    <lineage>
        <taxon>Eukaryota</taxon>
        <taxon>Viridiplantae</taxon>
        <taxon>Streptophyta</taxon>
        <taxon>Embryophyta</taxon>
        <taxon>Tracheophyta</taxon>
        <taxon>Spermatophyta</taxon>
        <taxon>Magnoliopsida</taxon>
        <taxon>Liliopsida</taxon>
        <taxon>Zingiberales</taxon>
        <taxon>Musaceae</taxon>
        <taxon>Ensete</taxon>
    </lineage>
</organism>
<name>A0A426YER5_ENSVE</name>
<gene>
    <name evidence="1" type="ORF">B296_00000175</name>
</gene>
<reference evidence="1 2" key="1">
    <citation type="journal article" date="2014" name="Agronomy (Basel)">
        <title>A Draft Genome Sequence for Ensete ventricosum, the Drought-Tolerant Tree Against Hunger.</title>
        <authorList>
            <person name="Harrison J."/>
            <person name="Moore K.A."/>
            <person name="Paszkiewicz K."/>
            <person name="Jones T."/>
            <person name="Grant M."/>
            <person name="Ambacheew D."/>
            <person name="Muzemil S."/>
            <person name="Studholme D.J."/>
        </authorList>
    </citation>
    <scope>NUCLEOTIDE SEQUENCE [LARGE SCALE GENOMIC DNA]</scope>
</reference>